<protein>
    <submittedName>
        <fullName evidence="3">ArsC family reductase</fullName>
    </submittedName>
</protein>
<dbReference type="SUPFAM" id="SSF52833">
    <property type="entry name" value="Thioredoxin-like"/>
    <property type="match status" value="1"/>
</dbReference>
<comment type="similarity">
    <text evidence="1 2">Belongs to the ArsC family.</text>
</comment>
<dbReference type="AlphaFoldDB" id="A0A2W4QUC7"/>
<evidence type="ECO:0000313" key="4">
    <source>
        <dbReference type="Proteomes" id="UP000249396"/>
    </source>
</evidence>
<comment type="caution">
    <text evidence="3">The sequence shown here is derived from an EMBL/GenBank/DDBJ whole genome shotgun (WGS) entry which is preliminary data.</text>
</comment>
<proteinExistence type="inferred from homology"/>
<dbReference type="Proteomes" id="UP000249396">
    <property type="component" value="Unassembled WGS sequence"/>
</dbReference>
<accession>A0A2W4QUC7</accession>
<dbReference type="InterPro" id="IPR006660">
    <property type="entry name" value="Arsenate_reductase-like"/>
</dbReference>
<name>A0A2W4QUC7_9GAMM</name>
<dbReference type="PANTHER" id="PTHR30041">
    <property type="entry name" value="ARSENATE REDUCTASE"/>
    <property type="match status" value="1"/>
</dbReference>
<organism evidence="3 4">
    <name type="scientific">Candidatus Methylumidiphilus alinenensis</name>
    <dbReference type="NCBI Taxonomy" id="2202197"/>
    <lineage>
        <taxon>Bacteria</taxon>
        <taxon>Pseudomonadati</taxon>
        <taxon>Pseudomonadota</taxon>
        <taxon>Gammaproteobacteria</taxon>
        <taxon>Methylococcales</taxon>
        <taxon>Candidatus Methylumidiphilus</taxon>
    </lineage>
</organism>
<dbReference type="EMBL" id="QJPH01000402">
    <property type="protein sequence ID" value="PZN75073.1"/>
    <property type="molecule type" value="Genomic_DNA"/>
</dbReference>
<evidence type="ECO:0000313" key="3">
    <source>
        <dbReference type="EMBL" id="PZN75073.1"/>
    </source>
</evidence>
<gene>
    <name evidence="3" type="ORF">DM484_19690</name>
</gene>
<dbReference type="PANTHER" id="PTHR30041:SF8">
    <property type="entry name" value="PROTEIN YFFB"/>
    <property type="match status" value="1"/>
</dbReference>
<evidence type="ECO:0000256" key="1">
    <source>
        <dbReference type="ARBA" id="ARBA00007198"/>
    </source>
</evidence>
<sequence>MLTLYGIKNCDTVKKARQWLDAQGIEYRFHDFRKDGLDLSLLERWEAELGWEALLNKRGTSWRKLEESQREGVDRAKALGLMLAQPSLIKRPVLETGTKTLIGFIPEEYSKELFD</sequence>
<dbReference type="NCBIfam" id="TIGR01617">
    <property type="entry name" value="arsC_related"/>
    <property type="match status" value="1"/>
</dbReference>
<dbReference type="InterPro" id="IPR006504">
    <property type="entry name" value="Tscrpt_reg_Spx/MgsR"/>
</dbReference>
<dbReference type="InterPro" id="IPR036249">
    <property type="entry name" value="Thioredoxin-like_sf"/>
</dbReference>
<reference evidence="3 4" key="1">
    <citation type="journal article" date="2018" name="Aquat. Microb. Ecol.">
        <title>Gammaproteobacterial methanotrophs dominate.</title>
        <authorList>
            <person name="Rissanen A.J."/>
            <person name="Saarenheimo J."/>
            <person name="Tiirola M."/>
            <person name="Peura S."/>
            <person name="Aalto S.L."/>
            <person name="Karvinen A."/>
            <person name="Nykanen H."/>
        </authorList>
    </citation>
    <scope>NUCLEOTIDE SEQUENCE [LARGE SCALE GENOMIC DNA]</scope>
    <source>
        <strain evidence="3">AMbin10</strain>
    </source>
</reference>
<dbReference type="Gene3D" id="3.40.30.10">
    <property type="entry name" value="Glutaredoxin"/>
    <property type="match status" value="1"/>
</dbReference>
<dbReference type="CDD" id="cd03035">
    <property type="entry name" value="ArsC_Yffb"/>
    <property type="match status" value="1"/>
</dbReference>
<dbReference type="PROSITE" id="PS51353">
    <property type="entry name" value="ARSC"/>
    <property type="match status" value="1"/>
</dbReference>
<dbReference type="NCBIfam" id="NF008107">
    <property type="entry name" value="PRK10853.1"/>
    <property type="match status" value="1"/>
</dbReference>
<evidence type="ECO:0000256" key="2">
    <source>
        <dbReference type="PROSITE-ProRule" id="PRU01282"/>
    </source>
</evidence>
<dbReference type="Pfam" id="PF03960">
    <property type="entry name" value="ArsC"/>
    <property type="match status" value="1"/>
</dbReference>